<name>A0A6N4WGF1_9MYCO</name>
<feature type="domain" description="NadR/Ttd14 AAA" evidence="1">
    <location>
        <begin position="159"/>
        <end position="333"/>
    </location>
</feature>
<dbReference type="RefSeq" id="WP_163806757.1">
    <property type="nucleotide sequence ID" value="NZ_AP022620.1"/>
</dbReference>
<dbReference type="EMBL" id="AP022620">
    <property type="protein sequence ID" value="BBZ79503.1"/>
    <property type="molecule type" value="Genomic_DNA"/>
</dbReference>
<evidence type="ECO:0000313" key="2">
    <source>
        <dbReference type="EMBL" id="BBZ79503.1"/>
    </source>
</evidence>
<dbReference type="SUPFAM" id="SSF52540">
    <property type="entry name" value="P-loop containing nucleoside triphosphate hydrolases"/>
    <property type="match status" value="1"/>
</dbReference>
<dbReference type="PANTHER" id="PTHR37512:SF1">
    <property type="entry name" value="NADR_TTD14 AAA DOMAIN-CONTAINING PROTEIN"/>
    <property type="match status" value="1"/>
</dbReference>
<dbReference type="Gene3D" id="3.40.50.620">
    <property type="entry name" value="HUPs"/>
    <property type="match status" value="1"/>
</dbReference>
<evidence type="ECO:0000313" key="3">
    <source>
        <dbReference type="Proteomes" id="UP000467249"/>
    </source>
</evidence>
<dbReference type="InterPro" id="IPR052735">
    <property type="entry name" value="NAD_biosynth-regulator"/>
</dbReference>
<reference evidence="2 3" key="1">
    <citation type="journal article" date="2019" name="Emerg. Microbes Infect.">
        <title>Comprehensive subspecies identification of 175 nontuberculous mycobacteria species based on 7547 genomic profiles.</title>
        <authorList>
            <person name="Matsumoto Y."/>
            <person name="Kinjo T."/>
            <person name="Motooka D."/>
            <person name="Nabeya D."/>
            <person name="Jung N."/>
            <person name="Uechi K."/>
            <person name="Horii T."/>
            <person name="Iida T."/>
            <person name="Fujita J."/>
            <person name="Nakamura S."/>
        </authorList>
    </citation>
    <scope>NUCLEOTIDE SEQUENCE [LARGE SCALE GENOMIC DNA]</scope>
    <source>
        <strain evidence="2 3">JCM 30275</strain>
    </source>
</reference>
<proteinExistence type="predicted"/>
<dbReference type="InterPro" id="IPR014729">
    <property type="entry name" value="Rossmann-like_a/b/a_fold"/>
</dbReference>
<protein>
    <submittedName>
        <fullName evidence="2">Transcriptional regulator NadR</fullName>
    </submittedName>
</protein>
<sequence length="362" mass="39184">MTRYRHGLMLGKFYPPHVGHHAGIREGAAQCERFTVLVMTSAVETVPLADRVAWMWAEHAGEPGVRVIGVRCDAPVDVTDERVWAAQVAVISAALRVGGEPAVDAVFSGESYGAELARWLGAADVRSGTRLTSGTAVRRDLAGRWGDLAPATKAGLTTRVVVVGAESTGTTTVAGLLAEHYRARGGVWASTQCVDEYGREYTQLKWERSPGIALDELVWTADDFDAIAVEQTRREEAAAAAGSPVLICDTDAFATAIWERRYLGAAARTGQPWTQVPPRAVYLVTDHEGVPWHDDGMREGDLAVRAAMTRWFIDALTEAGQSWVLLTGSLSERVSMAIRTVDPLVEMRARFGEPLRGPGFEG</sequence>
<accession>A0A6N4WGF1</accession>
<dbReference type="Pfam" id="PF13521">
    <property type="entry name" value="AAA_28"/>
    <property type="match status" value="1"/>
</dbReference>
<organism evidence="2 3">
    <name type="scientific">Mycolicibacterium anyangense</name>
    <dbReference type="NCBI Taxonomy" id="1431246"/>
    <lineage>
        <taxon>Bacteria</taxon>
        <taxon>Bacillati</taxon>
        <taxon>Actinomycetota</taxon>
        <taxon>Actinomycetes</taxon>
        <taxon>Mycobacteriales</taxon>
        <taxon>Mycobacteriaceae</taxon>
        <taxon>Mycolicibacterium</taxon>
    </lineage>
</organism>
<keyword evidence="3" id="KW-1185">Reference proteome</keyword>
<dbReference type="KEGG" id="many:MANY_48400"/>
<gene>
    <name evidence="2" type="primary">nadR</name>
    <name evidence="2" type="ORF">MANY_48400</name>
</gene>
<evidence type="ECO:0000259" key="1">
    <source>
        <dbReference type="Pfam" id="PF13521"/>
    </source>
</evidence>
<dbReference type="AlphaFoldDB" id="A0A6N4WGF1"/>
<dbReference type="Gene3D" id="3.40.50.300">
    <property type="entry name" value="P-loop containing nucleotide triphosphate hydrolases"/>
    <property type="match status" value="1"/>
</dbReference>
<dbReference type="SUPFAM" id="SSF52374">
    <property type="entry name" value="Nucleotidylyl transferase"/>
    <property type="match status" value="1"/>
</dbReference>
<dbReference type="InterPro" id="IPR027417">
    <property type="entry name" value="P-loop_NTPase"/>
</dbReference>
<dbReference type="InterPro" id="IPR038727">
    <property type="entry name" value="NadR/Ttd14_AAA_dom"/>
</dbReference>
<dbReference type="Proteomes" id="UP000467249">
    <property type="component" value="Chromosome"/>
</dbReference>
<dbReference type="PANTHER" id="PTHR37512">
    <property type="entry name" value="TRIFUNCTIONAL NAD BIOSYNTHESIS/REGULATOR PROTEIN NADR"/>
    <property type="match status" value="1"/>
</dbReference>